<protein>
    <submittedName>
        <fullName evidence="1">Uncharacterized protein</fullName>
    </submittedName>
</protein>
<evidence type="ECO:0000313" key="1">
    <source>
        <dbReference type="EMBL" id="JAD44088.1"/>
    </source>
</evidence>
<accession>A0A0A9A2E4</accession>
<name>A0A0A9A2E4_ARUDO</name>
<dbReference type="EMBL" id="GBRH01253807">
    <property type="protein sequence ID" value="JAD44088.1"/>
    <property type="molecule type" value="Transcribed_RNA"/>
</dbReference>
<sequence length="57" mass="6815">MLQALPESPKNDKYYNFLFSNFTSPANPNNDGRSKYFTQFLYFQSYMYLYSNISSIF</sequence>
<reference evidence="1" key="1">
    <citation type="submission" date="2014-09" db="EMBL/GenBank/DDBJ databases">
        <authorList>
            <person name="Magalhaes I.L.F."/>
            <person name="Oliveira U."/>
            <person name="Santos F.R."/>
            <person name="Vidigal T.H.D.A."/>
            <person name="Brescovit A.D."/>
            <person name="Santos A.J."/>
        </authorList>
    </citation>
    <scope>NUCLEOTIDE SEQUENCE</scope>
    <source>
        <tissue evidence="1">Shoot tissue taken approximately 20 cm above the soil surface</tissue>
    </source>
</reference>
<organism evidence="1">
    <name type="scientific">Arundo donax</name>
    <name type="common">Giant reed</name>
    <name type="synonym">Donax arundinaceus</name>
    <dbReference type="NCBI Taxonomy" id="35708"/>
    <lineage>
        <taxon>Eukaryota</taxon>
        <taxon>Viridiplantae</taxon>
        <taxon>Streptophyta</taxon>
        <taxon>Embryophyta</taxon>
        <taxon>Tracheophyta</taxon>
        <taxon>Spermatophyta</taxon>
        <taxon>Magnoliopsida</taxon>
        <taxon>Liliopsida</taxon>
        <taxon>Poales</taxon>
        <taxon>Poaceae</taxon>
        <taxon>PACMAD clade</taxon>
        <taxon>Arundinoideae</taxon>
        <taxon>Arundineae</taxon>
        <taxon>Arundo</taxon>
    </lineage>
</organism>
<reference evidence="1" key="2">
    <citation type="journal article" date="2015" name="Data Brief">
        <title>Shoot transcriptome of the giant reed, Arundo donax.</title>
        <authorList>
            <person name="Barrero R.A."/>
            <person name="Guerrero F.D."/>
            <person name="Moolhuijzen P."/>
            <person name="Goolsby J.A."/>
            <person name="Tidwell J."/>
            <person name="Bellgard S.E."/>
            <person name="Bellgard M.I."/>
        </authorList>
    </citation>
    <scope>NUCLEOTIDE SEQUENCE</scope>
    <source>
        <tissue evidence="1">Shoot tissue taken approximately 20 cm above the soil surface</tissue>
    </source>
</reference>
<proteinExistence type="predicted"/>
<dbReference type="AlphaFoldDB" id="A0A0A9A2E4"/>